<dbReference type="Proteomes" id="UP000647172">
    <property type="component" value="Unassembled WGS sequence"/>
</dbReference>
<sequence length="198" mass="20380">MAGLPRNFTGLLTICLIRPKVDEGKLATPEGHQEGSMAQAMSPASAPAVRSARIARLLALVLVAAGAVMVVAGAVTWTMVSSKLAEEKITVADDAKWFAGDEVDGPLTAYSQADIIDHHSRAISGGKTYAELAKDDPVRATMMNASFLRASLFTSVLSFGVSAMAIGLGLLTALIGYALLVIGRGVAAPATGRAPTDG</sequence>
<evidence type="ECO:0000256" key="1">
    <source>
        <dbReference type="SAM" id="Phobius"/>
    </source>
</evidence>
<accession>A0A919JS29</accession>
<keyword evidence="1" id="KW-0472">Membrane</keyword>
<organism evidence="2 3">
    <name type="scientific">Actinoplanes nipponensis</name>
    <dbReference type="NCBI Taxonomy" id="135950"/>
    <lineage>
        <taxon>Bacteria</taxon>
        <taxon>Bacillati</taxon>
        <taxon>Actinomycetota</taxon>
        <taxon>Actinomycetes</taxon>
        <taxon>Micromonosporales</taxon>
        <taxon>Micromonosporaceae</taxon>
        <taxon>Actinoplanes</taxon>
    </lineage>
</organism>
<name>A0A919JS29_9ACTN</name>
<keyword evidence="1" id="KW-1133">Transmembrane helix</keyword>
<reference evidence="2" key="1">
    <citation type="submission" date="2021-01" db="EMBL/GenBank/DDBJ databases">
        <title>Whole genome shotgun sequence of Actinoplanes nipponensis NBRC 14063.</title>
        <authorList>
            <person name="Komaki H."/>
            <person name="Tamura T."/>
        </authorList>
    </citation>
    <scope>NUCLEOTIDE SEQUENCE</scope>
    <source>
        <strain evidence="2">NBRC 14063</strain>
    </source>
</reference>
<proteinExistence type="predicted"/>
<keyword evidence="1" id="KW-0812">Transmembrane</keyword>
<feature type="transmembrane region" description="Helical" evidence="1">
    <location>
        <begin position="57"/>
        <end position="80"/>
    </location>
</feature>
<comment type="caution">
    <text evidence="2">The sequence shown here is derived from an EMBL/GenBank/DDBJ whole genome shotgun (WGS) entry which is preliminary data.</text>
</comment>
<gene>
    <name evidence="2" type="ORF">Ani05nite_79810</name>
</gene>
<dbReference type="AlphaFoldDB" id="A0A919JS29"/>
<dbReference type="EMBL" id="BOMQ01000102">
    <property type="protein sequence ID" value="GIE54447.1"/>
    <property type="molecule type" value="Genomic_DNA"/>
</dbReference>
<evidence type="ECO:0000313" key="2">
    <source>
        <dbReference type="EMBL" id="GIE54447.1"/>
    </source>
</evidence>
<evidence type="ECO:0008006" key="4">
    <source>
        <dbReference type="Google" id="ProtNLM"/>
    </source>
</evidence>
<evidence type="ECO:0000313" key="3">
    <source>
        <dbReference type="Proteomes" id="UP000647172"/>
    </source>
</evidence>
<protein>
    <recommendedName>
        <fullName evidence="4">Aromatic ring-opening dioxygenase LigA</fullName>
    </recommendedName>
</protein>
<keyword evidence="3" id="KW-1185">Reference proteome</keyword>
<feature type="transmembrane region" description="Helical" evidence="1">
    <location>
        <begin position="152"/>
        <end position="180"/>
    </location>
</feature>